<sequence>MKTIHFKLTLFILISSTVFTSCVKEDDGIYFNEMNEIEISYSKIELEILDLVNKHRNSIGLQSLNKLDVISSVAQSHTSYMVETGNVDHYNFPKRQENLVVNANAKTVGENVAYGFNSAEGVVEAWLKSESHRALIENKNYTHFGISTEKNIDGRNYFTQMFIKR</sequence>
<dbReference type="AlphaFoldDB" id="A0A3B0U361"/>
<dbReference type="PROSITE" id="PS51257">
    <property type="entry name" value="PROKAR_LIPOPROTEIN"/>
    <property type="match status" value="1"/>
</dbReference>
<dbReference type="PANTHER" id="PTHR31157">
    <property type="entry name" value="SCP DOMAIN-CONTAINING PROTEIN"/>
    <property type="match status" value="1"/>
</dbReference>
<dbReference type="Gene3D" id="3.40.33.10">
    <property type="entry name" value="CAP"/>
    <property type="match status" value="1"/>
</dbReference>
<gene>
    <name evidence="2" type="ORF">MNBD_BACTEROID04-1514</name>
</gene>
<accession>A0A3B0U361</accession>
<evidence type="ECO:0000313" key="2">
    <source>
        <dbReference type="EMBL" id="VAW24758.1"/>
    </source>
</evidence>
<dbReference type="SUPFAM" id="SSF55797">
    <property type="entry name" value="PR-1-like"/>
    <property type="match status" value="1"/>
</dbReference>
<proteinExistence type="predicted"/>
<evidence type="ECO:0000259" key="1">
    <source>
        <dbReference type="Pfam" id="PF00188"/>
    </source>
</evidence>
<dbReference type="EMBL" id="UOER01000299">
    <property type="protein sequence ID" value="VAW24758.1"/>
    <property type="molecule type" value="Genomic_DNA"/>
</dbReference>
<name>A0A3B0U361_9ZZZZ</name>
<dbReference type="Pfam" id="PF00188">
    <property type="entry name" value="CAP"/>
    <property type="match status" value="1"/>
</dbReference>
<dbReference type="PANTHER" id="PTHR31157:SF1">
    <property type="entry name" value="SCP DOMAIN-CONTAINING PROTEIN"/>
    <property type="match status" value="1"/>
</dbReference>
<dbReference type="InterPro" id="IPR014044">
    <property type="entry name" value="CAP_dom"/>
</dbReference>
<dbReference type="InterPro" id="IPR035940">
    <property type="entry name" value="CAP_sf"/>
</dbReference>
<reference evidence="2" key="1">
    <citation type="submission" date="2018-06" db="EMBL/GenBank/DDBJ databases">
        <authorList>
            <person name="Zhirakovskaya E."/>
        </authorList>
    </citation>
    <scope>NUCLEOTIDE SEQUENCE</scope>
</reference>
<protein>
    <recommendedName>
        <fullName evidence="1">SCP domain-containing protein</fullName>
    </recommendedName>
</protein>
<organism evidence="2">
    <name type="scientific">hydrothermal vent metagenome</name>
    <dbReference type="NCBI Taxonomy" id="652676"/>
    <lineage>
        <taxon>unclassified sequences</taxon>
        <taxon>metagenomes</taxon>
        <taxon>ecological metagenomes</taxon>
    </lineage>
</organism>
<dbReference type="CDD" id="cd05379">
    <property type="entry name" value="CAP_bacterial"/>
    <property type="match status" value="1"/>
</dbReference>
<feature type="domain" description="SCP" evidence="1">
    <location>
        <begin position="49"/>
        <end position="162"/>
    </location>
</feature>